<dbReference type="PANTHER" id="PTHR30136">
    <property type="entry name" value="HELIX-TURN-HELIX TRANSCRIPTIONAL REGULATOR, ICLR FAMILY"/>
    <property type="match status" value="1"/>
</dbReference>
<evidence type="ECO:0000313" key="7">
    <source>
        <dbReference type="Proteomes" id="UP000637819"/>
    </source>
</evidence>
<dbReference type="OrthoDB" id="14763at2157"/>
<dbReference type="RefSeq" id="WP_204749778.1">
    <property type="nucleotide sequence ID" value="NZ_CP069192.1"/>
</dbReference>
<evidence type="ECO:0000259" key="4">
    <source>
        <dbReference type="PROSITE" id="PS51077"/>
    </source>
</evidence>
<dbReference type="EMBL" id="CP069192">
    <property type="protein sequence ID" value="QRV17841.1"/>
    <property type="molecule type" value="Genomic_DNA"/>
</dbReference>
<dbReference type="InterPro" id="IPR050707">
    <property type="entry name" value="HTH_MetabolicPath_Reg"/>
</dbReference>
<dbReference type="SUPFAM" id="SSF46785">
    <property type="entry name" value="Winged helix' DNA-binding domain"/>
    <property type="match status" value="1"/>
</dbReference>
<evidence type="ECO:0000259" key="5">
    <source>
        <dbReference type="PROSITE" id="PS51078"/>
    </source>
</evidence>
<gene>
    <name evidence="6" type="ORF">JMJ58_23920</name>
</gene>
<keyword evidence="6" id="KW-0614">Plasmid</keyword>
<dbReference type="Pfam" id="PF01614">
    <property type="entry name" value="IclR_C"/>
    <property type="match status" value="1"/>
</dbReference>
<dbReference type="InterPro" id="IPR036390">
    <property type="entry name" value="WH_DNA-bd_sf"/>
</dbReference>
<geneLocation type="plasmid" evidence="6 7">
    <name>pHTS280.6</name>
</geneLocation>
<dbReference type="SMART" id="SM00346">
    <property type="entry name" value="HTH_ICLR"/>
    <property type="match status" value="1"/>
</dbReference>
<dbReference type="Gene3D" id="1.10.10.10">
    <property type="entry name" value="Winged helix-like DNA-binding domain superfamily/Winged helix DNA-binding domain"/>
    <property type="match status" value="1"/>
</dbReference>
<feature type="domain" description="HTH iclR-type" evidence="4">
    <location>
        <begin position="10"/>
        <end position="69"/>
    </location>
</feature>
<evidence type="ECO:0000313" key="6">
    <source>
        <dbReference type="EMBL" id="QRV17841.1"/>
    </source>
</evidence>
<dbReference type="GO" id="GO:0003677">
    <property type="term" value="F:DNA binding"/>
    <property type="evidence" value="ECO:0007669"/>
    <property type="project" value="UniProtKB-KW"/>
</dbReference>
<dbReference type="InterPro" id="IPR014757">
    <property type="entry name" value="Tscrpt_reg_IclR_C"/>
</dbReference>
<sequence length="268" mass="30275">MMGQPKNPTLKTPARSLALIDRIRERGGANLSQLAEDLSLAKSTVYKHVITLYECGYLVKEGNEYHIGPKFLDLGEHARSRKVGYQFADDAVRELTDATDEEVDFVIEDHGRVVTISESYHKWVKYPDESDSNRYRARMGTYYHMHATASGKAILAELPRERTEAILDRWGLPANTDNTITDRQAFFEELERVDDRGYAIDDEEFTDGLRGVGMAVDRPDSPPIGAMSVSGPSYRITDEVIEQNIVSVLERTVESFERRLANDRSDGP</sequence>
<evidence type="ECO:0000256" key="3">
    <source>
        <dbReference type="ARBA" id="ARBA00023163"/>
    </source>
</evidence>
<dbReference type="PROSITE" id="PS51077">
    <property type="entry name" value="HTH_ICLR"/>
    <property type="match status" value="1"/>
</dbReference>
<dbReference type="SUPFAM" id="SSF55781">
    <property type="entry name" value="GAF domain-like"/>
    <property type="match status" value="1"/>
</dbReference>
<dbReference type="PROSITE" id="PS51078">
    <property type="entry name" value="ICLR_ED"/>
    <property type="match status" value="1"/>
</dbReference>
<proteinExistence type="predicted"/>
<evidence type="ECO:0000256" key="1">
    <source>
        <dbReference type="ARBA" id="ARBA00023015"/>
    </source>
</evidence>
<dbReference type="InterPro" id="IPR005471">
    <property type="entry name" value="Tscrpt_reg_IclR_N"/>
</dbReference>
<name>A0A8T8E8V5_9EURY</name>
<feature type="domain" description="IclR-ED" evidence="5">
    <location>
        <begin position="70"/>
        <end position="262"/>
    </location>
</feature>
<organism evidence="6 7">
    <name type="scientific">Haloterrigena salifodinae</name>
    <dbReference type="NCBI Taxonomy" id="2675099"/>
    <lineage>
        <taxon>Archaea</taxon>
        <taxon>Methanobacteriati</taxon>
        <taxon>Methanobacteriota</taxon>
        <taxon>Stenosarchaea group</taxon>
        <taxon>Halobacteria</taxon>
        <taxon>Halobacteriales</taxon>
        <taxon>Natrialbaceae</taxon>
        <taxon>Haloterrigena</taxon>
    </lineage>
</organism>
<dbReference type="InterPro" id="IPR036388">
    <property type="entry name" value="WH-like_DNA-bd_sf"/>
</dbReference>
<keyword evidence="2" id="KW-0238">DNA-binding</keyword>
<reference evidence="6 7" key="1">
    <citation type="submission" date="2021-01" db="EMBL/GenBank/DDBJ databases">
        <title>Genome Sequence and Methylation Pattern of Haloterrigena salifodinae BOL5-1, An Extremely Halophilic Archaeon from a Bolivian Salt Mine.</title>
        <authorList>
            <person name="DasSarma P."/>
            <person name="Anton B.P."/>
            <person name="DasSarma S.L."/>
            <person name="von Ehrenheim H.A.L."/>
            <person name="Martinez F.L."/>
            <person name="Guzman D."/>
            <person name="Roberts R.J."/>
            <person name="DasSarma S."/>
        </authorList>
    </citation>
    <scope>NUCLEOTIDE SEQUENCE [LARGE SCALE GENOMIC DNA]</scope>
    <source>
        <strain evidence="6 7">BOL5-1</strain>
        <plasmid evidence="6 7">pHTS280.6</plasmid>
    </source>
</reference>
<dbReference type="GO" id="GO:0003700">
    <property type="term" value="F:DNA-binding transcription factor activity"/>
    <property type="evidence" value="ECO:0007669"/>
    <property type="project" value="TreeGrafter"/>
</dbReference>
<dbReference type="GeneID" id="62878242"/>
<dbReference type="GO" id="GO:0045892">
    <property type="term" value="P:negative regulation of DNA-templated transcription"/>
    <property type="evidence" value="ECO:0007669"/>
    <property type="project" value="TreeGrafter"/>
</dbReference>
<protein>
    <submittedName>
        <fullName evidence="6">IclR family transcriptional regulator</fullName>
    </submittedName>
</protein>
<dbReference type="InterPro" id="IPR029016">
    <property type="entry name" value="GAF-like_dom_sf"/>
</dbReference>
<keyword evidence="7" id="KW-1185">Reference proteome</keyword>
<accession>A0A8T8E8V5</accession>
<dbReference type="PANTHER" id="PTHR30136:SF35">
    <property type="entry name" value="HTH-TYPE TRANSCRIPTIONAL REGULATOR RV1719"/>
    <property type="match status" value="1"/>
</dbReference>
<dbReference type="Gene3D" id="3.30.450.40">
    <property type="match status" value="1"/>
</dbReference>
<dbReference type="AlphaFoldDB" id="A0A8T8E8V5"/>
<dbReference type="KEGG" id="hsal:JMJ58_23920"/>
<keyword evidence="3" id="KW-0804">Transcription</keyword>
<keyword evidence="1" id="KW-0805">Transcription regulation</keyword>
<dbReference type="Pfam" id="PF09339">
    <property type="entry name" value="HTH_IclR"/>
    <property type="match status" value="1"/>
</dbReference>
<evidence type="ECO:0000256" key="2">
    <source>
        <dbReference type="ARBA" id="ARBA00023125"/>
    </source>
</evidence>
<dbReference type="Proteomes" id="UP000637819">
    <property type="component" value="Plasmid pHTS280.6"/>
</dbReference>